<comment type="function">
    <text evidence="10">Component of the acetyl coenzyme A carboxylase (ACC) complex. First, biotin carboxylase catalyzes the carboxylation of biotin on its carrier protein (BCCP) and then the CO(2) group is transferred by the carboxyltransferase to acetyl-CoA to form malonyl-CoA.</text>
</comment>
<dbReference type="PROSITE" id="PS50989">
    <property type="entry name" value="COA_CT_CTER"/>
    <property type="match status" value="1"/>
</dbReference>
<comment type="similarity">
    <text evidence="10">Belongs to the AccA family.</text>
</comment>
<organism evidence="12 13">
    <name type="scientific">Thauera sinica</name>
    <dbReference type="NCBI Taxonomy" id="2665146"/>
    <lineage>
        <taxon>Bacteria</taxon>
        <taxon>Pseudomonadati</taxon>
        <taxon>Pseudomonadota</taxon>
        <taxon>Betaproteobacteria</taxon>
        <taxon>Rhodocyclales</taxon>
        <taxon>Zoogloeaceae</taxon>
        <taxon>Thauera</taxon>
    </lineage>
</organism>
<evidence type="ECO:0000256" key="8">
    <source>
        <dbReference type="ARBA" id="ARBA00023160"/>
    </source>
</evidence>
<evidence type="ECO:0000256" key="4">
    <source>
        <dbReference type="ARBA" id="ARBA00022741"/>
    </source>
</evidence>
<evidence type="ECO:0000313" key="12">
    <source>
        <dbReference type="EMBL" id="MFC5772322.1"/>
    </source>
</evidence>
<dbReference type="PANTHER" id="PTHR42853:SF3">
    <property type="entry name" value="ACETYL-COENZYME A CARBOXYLASE CARBOXYL TRANSFERASE SUBUNIT ALPHA, CHLOROPLASTIC"/>
    <property type="match status" value="1"/>
</dbReference>
<evidence type="ECO:0000256" key="3">
    <source>
        <dbReference type="ARBA" id="ARBA00022679"/>
    </source>
</evidence>
<comment type="subcellular location">
    <subcellularLocation>
        <location evidence="10">Cytoplasm</location>
    </subcellularLocation>
</comment>
<dbReference type="PANTHER" id="PTHR42853">
    <property type="entry name" value="ACETYL-COENZYME A CARBOXYLASE CARBOXYL TRANSFERASE SUBUNIT ALPHA"/>
    <property type="match status" value="1"/>
</dbReference>
<dbReference type="EC" id="2.1.3.15" evidence="10"/>
<dbReference type="PRINTS" id="PR01069">
    <property type="entry name" value="ACCCTRFRASEA"/>
</dbReference>
<proteinExistence type="inferred from homology"/>
<keyword evidence="2 10" id="KW-0444">Lipid biosynthesis</keyword>
<evidence type="ECO:0000256" key="5">
    <source>
        <dbReference type="ARBA" id="ARBA00022832"/>
    </source>
</evidence>
<gene>
    <name evidence="10" type="primary">accA</name>
    <name evidence="12" type="ORF">ACFPTN_23320</name>
</gene>
<name>A0ABW1AYA4_9RHOO</name>
<keyword evidence="10" id="KW-0963">Cytoplasm</keyword>
<evidence type="ECO:0000256" key="6">
    <source>
        <dbReference type="ARBA" id="ARBA00022840"/>
    </source>
</evidence>
<dbReference type="GO" id="GO:0003989">
    <property type="term" value="F:acetyl-CoA carboxylase activity"/>
    <property type="evidence" value="ECO:0007669"/>
    <property type="project" value="UniProtKB-EC"/>
</dbReference>
<keyword evidence="7 10" id="KW-0443">Lipid metabolism</keyword>
<evidence type="ECO:0000256" key="10">
    <source>
        <dbReference type="HAMAP-Rule" id="MF_00823"/>
    </source>
</evidence>
<dbReference type="Proteomes" id="UP001595974">
    <property type="component" value="Unassembled WGS sequence"/>
</dbReference>
<dbReference type="HAMAP" id="MF_00823">
    <property type="entry name" value="AcetylCoA_CT_alpha"/>
    <property type="match status" value="1"/>
</dbReference>
<dbReference type="EMBL" id="JBHSOG010000114">
    <property type="protein sequence ID" value="MFC5772322.1"/>
    <property type="molecule type" value="Genomic_DNA"/>
</dbReference>
<evidence type="ECO:0000256" key="1">
    <source>
        <dbReference type="ARBA" id="ARBA00004956"/>
    </source>
</evidence>
<comment type="catalytic activity">
    <reaction evidence="9 10">
        <text>N(6)-carboxybiotinyl-L-lysyl-[protein] + acetyl-CoA = N(6)-biotinyl-L-lysyl-[protein] + malonyl-CoA</text>
        <dbReference type="Rhea" id="RHEA:54728"/>
        <dbReference type="Rhea" id="RHEA-COMP:10505"/>
        <dbReference type="Rhea" id="RHEA-COMP:10506"/>
        <dbReference type="ChEBI" id="CHEBI:57288"/>
        <dbReference type="ChEBI" id="CHEBI:57384"/>
        <dbReference type="ChEBI" id="CHEBI:83144"/>
        <dbReference type="ChEBI" id="CHEBI:83145"/>
        <dbReference type="EC" id="2.1.3.15"/>
    </reaction>
</comment>
<comment type="pathway">
    <text evidence="1 10">Lipid metabolism; malonyl-CoA biosynthesis; malonyl-CoA from acetyl-CoA: step 1/1.</text>
</comment>
<keyword evidence="13" id="KW-1185">Reference proteome</keyword>
<dbReference type="NCBIfam" id="TIGR00513">
    <property type="entry name" value="accA"/>
    <property type="match status" value="1"/>
</dbReference>
<evidence type="ECO:0000256" key="9">
    <source>
        <dbReference type="ARBA" id="ARBA00049152"/>
    </source>
</evidence>
<evidence type="ECO:0000259" key="11">
    <source>
        <dbReference type="PROSITE" id="PS50989"/>
    </source>
</evidence>
<evidence type="ECO:0000313" key="13">
    <source>
        <dbReference type="Proteomes" id="UP001595974"/>
    </source>
</evidence>
<dbReference type="InterPro" id="IPR001095">
    <property type="entry name" value="Acetyl_CoA_COase_a_su"/>
</dbReference>
<keyword evidence="3 10" id="KW-0808">Transferase</keyword>
<keyword evidence="12" id="KW-0436">Ligase</keyword>
<feature type="domain" description="CoA carboxyltransferase C-terminal" evidence="11">
    <location>
        <begin position="39"/>
        <end position="293"/>
    </location>
</feature>
<dbReference type="SUPFAM" id="SSF52096">
    <property type="entry name" value="ClpP/crotonase"/>
    <property type="match status" value="1"/>
</dbReference>
<dbReference type="Gene3D" id="3.90.226.10">
    <property type="entry name" value="2-enoyl-CoA Hydratase, Chain A, domain 1"/>
    <property type="match status" value="1"/>
</dbReference>
<protein>
    <recommendedName>
        <fullName evidence="10">Acetyl-coenzyme A carboxylase carboxyl transferase subunit alpha</fullName>
        <shortName evidence="10">ACCase subunit alpha</shortName>
        <shortName evidence="10">Acetyl-CoA carboxylase carboxyltransferase subunit alpha</shortName>
        <ecNumber evidence="10">2.1.3.15</ecNumber>
    </recommendedName>
</protein>
<evidence type="ECO:0000256" key="2">
    <source>
        <dbReference type="ARBA" id="ARBA00022516"/>
    </source>
</evidence>
<keyword evidence="6 10" id="KW-0067">ATP-binding</keyword>
<dbReference type="RefSeq" id="WP_096445158.1">
    <property type="nucleotide sequence ID" value="NZ_JBHSOG010000114.1"/>
</dbReference>
<dbReference type="NCBIfam" id="NF041504">
    <property type="entry name" value="AccA_sub"/>
    <property type="match status" value="1"/>
</dbReference>
<dbReference type="NCBIfam" id="NF004344">
    <property type="entry name" value="PRK05724.1"/>
    <property type="match status" value="1"/>
</dbReference>
<comment type="caution">
    <text evidence="12">The sequence shown here is derived from an EMBL/GenBank/DDBJ whole genome shotgun (WGS) entry which is preliminary data.</text>
</comment>
<dbReference type="InterPro" id="IPR011763">
    <property type="entry name" value="COA_CT_C"/>
</dbReference>
<dbReference type="InterPro" id="IPR029045">
    <property type="entry name" value="ClpP/crotonase-like_dom_sf"/>
</dbReference>
<keyword evidence="4 10" id="KW-0547">Nucleotide-binding</keyword>
<reference evidence="13" key="1">
    <citation type="journal article" date="2019" name="Int. J. Syst. Evol. Microbiol.">
        <title>The Global Catalogue of Microorganisms (GCM) 10K type strain sequencing project: providing services to taxonomists for standard genome sequencing and annotation.</title>
        <authorList>
            <consortium name="The Broad Institute Genomics Platform"/>
            <consortium name="The Broad Institute Genome Sequencing Center for Infectious Disease"/>
            <person name="Wu L."/>
            <person name="Ma J."/>
        </authorList>
    </citation>
    <scope>NUCLEOTIDE SEQUENCE [LARGE SCALE GENOMIC DNA]</scope>
    <source>
        <strain evidence="13">SHR3</strain>
    </source>
</reference>
<keyword evidence="5 10" id="KW-0276">Fatty acid metabolism</keyword>
<comment type="subunit">
    <text evidence="10">Acetyl-CoA carboxylase is a heterohexamer composed of biotin carboxyl carrier protein (AccB), biotin carboxylase (AccC) and two subunits each of ACCase subunit alpha (AccA) and ACCase subunit beta (AccD).</text>
</comment>
<keyword evidence="8 10" id="KW-0275">Fatty acid biosynthesis</keyword>
<accession>A0ABW1AYA4</accession>
<evidence type="ECO:0000256" key="7">
    <source>
        <dbReference type="ARBA" id="ARBA00023098"/>
    </source>
</evidence>
<sequence>MKTTFLDFEQAIAELDAKIEQLRFVQDDSAVDISEEIARLEAKSQALTKDLYAKLTPWQIAQVARHPQRPYTLDYVQHIFTDFEELHGDRNYADDKAIVGGLARFNGQSCVVIGHQKGRDTKEKIARNFGMPRPEGYRKAMRLMKLAEKFGLPVFTFVDTPGAYPGIGAEERGQSEAIGHSLYLTAELKVPLICTIIGEGGSGGALAIAVGDQVLMLQYSTYSVISPEGCASILWKSADKAAEAAETMGITAARLKSLGLIDKIVNEPVGGAHRDYRAMAASLKRALVEALRQVDSLSAATLVEQRIDKLMGYGRFKEQAA</sequence>
<dbReference type="Pfam" id="PF03255">
    <property type="entry name" value="ACCA"/>
    <property type="match status" value="1"/>
</dbReference>